<accession>A0ABX0MSV1</accession>
<keyword evidence="2" id="KW-1185">Reference proteome</keyword>
<dbReference type="EMBL" id="WHJF01000026">
    <property type="protein sequence ID" value="NHZ63020.1"/>
    <property type="molecule type" value="Genomic_DNA"/>
</dbReference>
<evidence type="ECO:0000313" key="2">
    <source>
        <dbReference type="Proteomes" id="UP000610594"/>
    </source>
</evidence>
<name>A0ABX0MSV1_9BURK</name>
<reference evidence="1 2" key="1">
    <citation type="submission" date="2019-10" db="EMBL/GenBank/DDBJ databases">
        <title>Taxonomy of Antarctic Massilia spp.: description of Massilia rubra sp. nov., Massilia aquatica sp. nov., Massilia mucilaginosa sp. nov., Massilia frigida sp. nov. isolated from streams, lakes and regoliths.</title>
        <authorList>
            <person name="Holochova P."/>
            <person name="Sedlacek I."/>
            <person name="Kralova S."/>
            <person name="Maslanova I."/>
            <person name="Busse H.-J."/>
            <person name="Stankova E."/>
            <person name="Vrbovska V."/>
            <person name="Kovarovic V."/>
            <person name="Bartak M."/>
            <person name="Svec P."/>
            <person name="Pantucek R."/>
        </authorList>
    </citation>
    <scope>NUCLEOTIDE SEQUENCE [LARGE SCALE GENOMIC DNA]</scope>
    <source>
        <strain evidence="1 2">CCM 8694</strain>
    </source>
</reference>
<gene>
    <name evidence="1" type="ORF">F1735_12000</name>
</gene>
<comment type="caution">
    <text evidence="1">The sequence shown here is derived from an EMBL/GenBank/DDBJ whole genome shotgun (WGS) entry which is preliminary data.</text>
</comment>
<organism evidence="1 2">
    <name type="scientific">Massilia genomosp. 1</name>
    <dbReference type="NCBI Taxonomy" id="2609280"/>
    <lineage>
        <taxon>Bacteria</taxon>
        <taxon>Pseudomonadati</taxon>
        <taxon>Pseudomonadota</taxon>
        <taxon>Betaproteobacteria</taxon>
        <taxon>Burkholderiales</taxon>
        <taxon>Oxalobacteraceae</taxon>
        <taxon>Telluria group</taxon>
        <taxon>Massilia</taxon>
    </lineage>
</organism>
<sequence length="150" mass="16001">MQLALLRKPTDILIPAAKAGSTAAKLLISKNAPTVASIMTILRTGSEQERSSLMTIAEQHGLDAARSGSESAMAWLAHSYLSGTFGRQDAPGAYAIVQAWGHSGSAENRYRVGYVHSQLSRAELESANSLLKQGSVEREGGHSIMFSPFN</sequence>
<protein>
    <submittedName>
        <fullName evidence="1">Uncharacterized protein</fullName>
    </submittedName>
</protein>
<dbReference type="Proteomes" id="UP000610594">
    <property type="component" value="Unassembled WGS sequence"/>
</dbReference>
<evidence type="ECO:0000313" key="1">
    <source>
        <dbReference type="EMBL" id="NHZ63020.1"/>
    </source>
</evidence>
<proteinExistence type="predicted"/>